<evidence type="ECO:0000313" key="8">
    <source>
        <dbReference type="EMBL" id="SMB98136.1"/>
    </source>
</evidence>
<dbReference type="NCBIfam" id="TIGR04055">
    <property type="entry name" value="rSAM_NirJ2"/>
    <property type="match status" value="1"/>
</dbReference>
<dbReference type="SMART" id="SM00729">
    <property type="entry name" value="Elp3"/>
    <property type="match status" value="1"/>
</dbReference>
<dbReference type="GO" id="GO:0046872">
    <property type="term" value="F:metal ion binding"/>
    <property type="evidence" value="ECO:0007669"/>
    <property type="project" value="UniProtKB-KW"/>
</dbReference>
<evidence type="ECO:0000256" key="2">
    <source>
        <dbReference type="ARBA" id="ARBA00022485"/>
    </source>
</evidence>
<evidence type="ECO:0000313" key="9">
    <source>
        <dbReference type="Proteomes" id="UP000192569"/>
    </source>
</evidence>
<evidence type="ECO:0000259" key="7">
    <source>
        <dbReference type="PROSITE" id="PS51918"/>
    </source>
</evidence>
<dbReference type="GO" id="GO:0003824">
    <property type="term" value="F:catalytic activity"/>
    <property type="evidence" value="ECO:0007669"/>
    <property type="project" value="InterPro"/>
</dbReference>
<dbReference type="PANTHER" id="PTHR11228">
    <property type="entry name" value="RADICAL SAM DOMAIN PROTEIN"/>
    <property type="match status" value="1"/>
</dbReference>
<dbReference type="PANTHER" id="PTHR11228:SF34">
    <property type="entry name" value="TUNGSTEN-CONTAINING ALDEHYDE FERREDOXIN OXIDOREDUCTASE COFACTOR MODIFYING PROTEIN"/>
    <property type="match status" value="1"/>
</dbReference>
<evidence type="ECO:0000256" key="6">
    <source>
        <dbReference type="ARBA" id="ARBA00023014"/>
    </source>
</evidence>
<dbReference type="OrthoDB" id="9808591at2"/>
<name>A0A1W1VXR9_9FIRM</name>
<proteinExistence type="predicted"/>
<keyword evidence="6" id="KW-0411">Iron-sulfur</keyword>
<protein>
    <submittedName>
        <fullName evidence="8">Putative heme d1 biosynthesis radical SAM protein NirJ2</fullName>
    </submittedName>
</protein>
<dbReference type="InterPro" id="IPR050377">
    <property type="entry name" value="Radical_SAM_PqqE_MftC-like"/>
</dbReference>
<dbReference type="GO" id="GO:0051539">
    <property type="term" value="F:4 iron, 4 sulfur cluster binding"/>
    <property type="evidence" value="ECO:0007669"/>
    <property type="project" value="UniProtKB-KW"/>
</dbReference>
<dbReference type="SUPFAM" id="SSF102114">
    <property type="entry name" value="Radical SAM enzymes"/>
    <property type="match status" value="1"/>
</dbReference>
<dbReference type="InterPro" id="IPR027633">
    <property type="entry name" value="rSAM_NirJ2"/>
</dbReference>
<dbReference type="InterPro" id="IPR023885">
    <property type="entry name" value="4Fe4S-binding_SPASM_dom"/>
</dbReference>
<comment type="cofactor">
    <cofactor evidence="1">
        <name>[4Fe-4S] cluster</name>
        <dbReference type="ChEBI" id="CHEBI:49883"/>
    </cofactor>
</comment>
<keyword evidence="4" id="KW-0479">Metal-binding</keyword>
<organism evidence="8 9">
    <name type="scientific">Thermanaeromonas toyohensis ToBE</name>
    <dbReference type="NCBI Taxonomy" id="698762"/>
    <lineage>
        <taxon>Bacteria</taxon>
        <taxon>Bacillati</taxon>
        <taxon>Bacillota</taxon>
        <taxon>Clostridia</taxon>
        <taxon>Neomoorellales</taxon>
        <taxon>Neomoorellaceae</taxon>
        <taxon>Thermanaeromonas</taxon>
    </lineage>
</organism>
<keyword evidence="5" id="KW-0408">Iron</keyword>
<feature type="domain" description="Radical SAM core" evidence="7">
    <location>
        <begin position="1"/>
        <end position="211"/>
    </location>
</feature>
<dbReference type="InterPro" id="IPR017200">
    <property type="entry name" value="PqqE-like"/>
</dbReference>
<dbReference type="Pfam" id="PF04055">
    <property type="entry name" value="Radical_SAM"/>
    <property type="match status" value="1"/>
</dbReference>
<dbReference type="Pfam" id="PF13186">
    <property type="entry name" value="SPASM"/>
    <property type="match status" value="1"/>
</dbReference>
<dbReference type="SFLD" id="SFLDS00029">
    <property type="entry name" value="Radical_SAM"/>
    <property type="match status" value="1"/>
</dbReference>
<dbReference type="Proteomes" id="UP000192569">
    <property type="component" value="Chromosome I"/>
</dbReference>
<keyword evidence="2" id="KW-0004">4Fe-4S</keyword>
<dbReference type="SFLD" id="SFLDG01386">
    <property type="entry name" value="main_SPASM_domain-containing"/>
    <property type="match status" value="1"/>
</dbReference>
<dbReference type="AlphaFoldDB" id="A0A1W1VXR9"/>
<dbReference type="CDD" id="cd21123">
    <property type="entry name" value="SPASM_MftC-like"/>
    <property type="match status" value="1"/>
</dbReference>
<dbReference type="CDD" id="cd01335">
    <property type="entry name" value="Radical_SAM"/>
    <property type="match status" value="1"/>
</dbReference>
<dbReference type="Gene3D" id="3.20.20.70">
    <property type="entry name" value="Aldolase class I"/>
    <property type="match status" value="1"/>
</dbReference>
<accession>A0A1W1VXR9</accession>
<dbReference type="STRING" id="698762.SAMN00808754_2149"/>
<dbReference type="InterPro" id="IPR007197">
    <property type="entry name" value="rSAM"/>
</dbReference>
<keyword evidence="3" id="KW-0949">S-adenosyl-L-methionine</keyword>
<dbReference type="SFLD" id="SFLDG01067">
    <property type="entry name" value="SPASM/twitch_domain_containing"/>
    <property type="match status" value="1"/>
</dbReference>
<evidence type="ECO:0000256" key="1">
    <source>
        <dbReference type="ARBA" id="ARBA00001966"/>
    </source>
</evidence>
<evidence type="ECO:0000256" key="5">
    <source>
        <dbReference type="ARBA" id="ARBA00023004"/>
    </source>
</evidence>
<dbReference type="InterPro" id="IPR013785">
    <property type="entry name" value="Aldolase_TIM"/>
</dbReference>
<dbReference type="InterPro" id="IPR006638">
    <property type="entry name" value="Elp3/MiaA/NifB-like_rSAM"/>
</dbReference>
<dbReference type="RefSeq" id="WP_084665713.1">
    <property type="nucleotide sequence ID" value="NZ_LT838272.1"/>
</dbReference>
<evidence type="ECO:0000256" key="3">
    <source>
        <dbReference type="ARBA" id="ARBA00022691"/>
    </source>
</evidence>
<dbReference type="PIRSF" id="PIRSF037420">
    <property type="entry name" value="PQQ_syn_pqqE"/>
    <property type="match status" value="1"/>
</dbReference>
<keyword evidence="9" id="KW-1185">Reference proteome</keyword>
<reference evidence="8 9" key="1">
    <citation type="submission" date="2017-04" db="EMBL/GenBank/DDBJ databases">
        <authorList>
            <person name="Afonso C.L."/>
            <person name="Miller P.J."/>
            <person name="Scott M.A."/>
            <person name="Spackman E."/>
            <person name="Goraichik I."/>
            <person name="Dimitrov K.M."/>
            <person name="Suarez D.L."/>
            <person name="Swayne D.E."/>
        </authorList>
    </citation>
    <scope>NUCLEOTIDE SEQUENCE [LARGE SCALE GENOMIC DNA]</scope>
    <source>
        <strain evidence="8 9">ToBE</strain>
    </source>
</reference>
<gene>
    <name evidence="8" type="ORF">SAMN00808754_2149</name>
</gene>
<evidence type="ECO:0000256" key="4">
    <source>
        <dbReference type="ARBA" id="ARBA00022723"/>
    </source>
</evidence>
<dbReference type="NCBIfam" id="TIGR04085">
    <property type="entry name" value="rSAM_more_4Fe4S"/>
    <property type="match status" value="1"/>
</dbReference>
<dbReference type="EMBL" id="LT838272">
    <property type="protein sequence ID" value="SMB98136.1"/>
    <property type="molecule type" value="Genomic_DNA"/>
</dbReference>
<dbReference type="PROSITE" id="PS51918">
    <property type="entry name" value="RADICAL_SAM"/>
    <property type="match status" value="1"/>
</dbReference>
<sequence length="342" mass="38277">MLISWNTTNQCNLYCDHCYRDSGAKLEEELSYGEAKELIKGAVRAGFRLFIFSGGEPLLRPDLLDVVAYAVSQGLRVVLGSNGTLLTPELARELKKAGVAAVGISLDSCEPIKHDRLRRKEGAWEKALAGMEACRSAGLPFQVHTTVFDWNREELTKLTDLAVSVGAKAHHFFFLVPTGRAATLEEEAFRAAQYEETIRTILVKQQQVSIELKPTCAPQFMRLGQEMGLKLPYQRGCLAGIAYCLVGPRGDLQPCAYLNLKVGNIREVPLDHLWRESEVLKRLRSQSYTGVCGRCRYRTLCGGCRARAYCFLGDYMAEDPWCRYNRGTEQVDGIPREEEKVG</sequence>
<dbReference type="InterPro" id="IPR058240">
    <property type="entry name" value="rSAM_sf"/>
</dbReference>